<proteinExistence type="predicted"/>
<dbReference type="EMBL" id="GBRH01163382">
    <property type="protein sequence ID" value="JAE34514.1"/>
    <property type="molecule type" value="Transcribed_RNA"/>
</dbReference>
<organism evidence="1">
    <name type="scientific">Arundo donax</name>
    <name type="common">Giant reed</name>
    <name type="synonym">Donax arundinaceus</name>
    <dbReference type="NCBI Taxonomy" id="35708"/>
    <lineage>
        <taxon>Eukaryota</taxon>
        <taxon>Viridiplantae</taxon>
        <taxon>Streptophyta</taxon>
        <taxon>Embryophyta</taxon>
        <taxon>Tracheophyta</taxon>
        <taxon>Spermatophyta</taxon>
        <taxon>Magnoliopsida</taxon>
        <taxon>Liliopsida</taxon>
        <taxon>Poales</taxon>
        <taxon>Poaceae</taxon>
        <taxon>PACMAD clade</taxon>
        <taxon>Arundinoideae</taxon>
        <taxon>Arundineae</taxon>
        <taxon>Arundo</taxon>
    </lineage>
</organism>
<reference evidence="1" key="2">
    <citation type="journal article" date="2015" name="Data Brief">
        <title>Shoot transcriptome of the giant reed, Arundo donax.</title>
        <authorList>
            <person name="Barrero R.A."/>
            <person name="Guerrero F.D."/>
            <person name="Moolhuijzen P."/>
            <person name="Goolsby J.A."/>
            <person name="Tidwell J."/>
            <person name="Bellgard S.E."/>
            <person name="Bellgard M.I."/>
        </authorList>
    </citation>
    <scope>NUCLEOTIDE SEQUENCE</scope>
    <source>
        <tissue evidence="1">Shoot tissue taken approximately 20 cm above the soil surface</tissue>
    </source>
</reference>
<name>A0A0A9HFC7_ARUDO</name>
<protein>
    <submittedName>
        <fullName evidence="1">Pco147721a</fullName>
    </submittedName>
</protein>
<accession>A0A0A9HFC7</accession>
<evidence type="ECO:0000313" key="1">
    <source>
        <dbReference type="EMBL" id="JAE34514.1"/>
    </source>
</evidence>
<sequence length="44" mass="5095">MLHTFLLLVPPPTRPIRGQRLPLTNQVQPWATSMQPLPRCQHHS</sequence>
<dbReference type="AlphaFoldDB" id="A0A0A9HFC7"/>
<reference evidence="1" key="1">
    <citation type="submission" date="2014-09" db="EMBL/GenBank/DDBJ databases">
        <authorList>
            <person name="Magalhaes I.L.F."/>
            <person name="Oliveira U."/>
            <person name="Santos F.R."/>
            <person name="Vidigal T.H.D.A."/>
            <person name="Brescovit A.D."/>
            <person name="Santos A.J."/>
        </authorList>
    </citation>
    <scope>NUCLEOTIDE SEQUENCE</scope>
    <source>
        <tissue evidence="1">Shoot tissue taken approximately 20 cm above the soil surface</tissue>
    </source>
</reference>